<sequence>MIVQAITLNTNSWTNAGHSVNQIYDILYMMGRDDIDVGVGGDGGILENGTIQPDVGGYLPIIDQGNGTVGSCRYRQAIPVGGRGRLGIDTNMGLRKSFLPQSYFMWDSFMAGVAASSMRNEENEFAEMEYMNITVITSNEPYGISDGSNAFFDGRNITKFNLQKNGVHSGHVQIGIQDPFCLRENATGIFFDYTKLIDEKMSNRPSTRNKNKRQRSDNNAEVVSELYRKIHLSGEVSRDDIKQLYMFGKSVCYQGCRVNTKDNPNCFCGLIPPPNGNRKSGLWQKTSEIVSSLGPDPSKDFRESLDTPAGLTNLGATCYANSILQFLYMNKSFREGVLSVEQEVLEKQPVLNQIARLFAQLHASKMAFIDSAPFIEALALDNGIQQDSHEFLTLLFSLLEQCLSYSKVSKARTVVQNLFRGGVSHVTKCSKCGNQSEASSNVEDFYGVELNVKGLKGLDESLDDYLSVEELQGDNQYFCSSCATRVNATRSIKLQSLPPVLIFQLKRCVFLPNTTTKKKITSAFSFPGQVDMARWLSEQSESEMLYDLSAVLIHKGSAVNSGHYVAHIKDQDTGLWWEFDDELVSELGQRPFGGSSSITPTKPVQPVPAGQSCSAEPSSAVNGNHKDASSSETNTNVQKFSSTDAYMLMYSLRNQTNGDRNSQMGSSEQKLESDAYLPPHLLKEVIELNNSYVESSQQYKIKKDATVALITERRQEVRSVISEALVQSPVESFWWISIDWLRQWADNITPTIIDNTTIQCLHGKVPVSKISSMKRLSAKAWNTIYTKYEGGPALGEDDCCIECLMETARATVSADSYRDRRTLMRELAESALAGNNPDGQLYYVSKSWLGQWVRRRNIDSPCEADTGPTASIRCPHGSLMPEQAPGAKRALVPENLWLFIYTSANEVKPDDMIGCSVFPSDSEMCSLCYVELSEVSCMEDSLRDLKLKQRQCHEKLALGKSVPLFSENKYYLLPSSWLSKWRCYITAVGKNASSTEEPENLNDAIESLKCEQHSRLLHRPPSLIWKRDVILQKTPIVDELTIITENDWTLFCKDWNCDEEKGILAEIDLSNSLEDRSLGTHEDMPITEETANSLDDANGETESQGPIVKTYPEVCEDCIGERESCELVRKLNYCNEDICICFVRGKEPPKYILEGSGNMLEPNNRRISKRSRRTAYGNSVNLNVSGTTTLYELKMMIWQSFGIVKENQILHKGSKIVNGETSTLADVCIFPGDVLWVTDSEIHENRDIAEELSDTKMEVQQSEGGFRGTLLTSNIGTQAVSQGCYN</sequence>
<feature type="domain" description="USP" evidence="17">
    <location>
        <begin position="309"/>
        <end position="653"/>
    </location>
</feature>
<evidence type="ECO:0000256" key="7">
    <source>
        <dbReference type="ARBA" id="ARBA00022786"/>
    </source>
</evidence>
<dbReference type="GO" id="GO:0006508">
    <property type="term" value="P:proteolysis"/>
    <property type="evidence" value="ECO:0007669"/>
    <property type="project" value="UniProtKB-KW"/>
</dbReference>
<dbReference type="InterPro" id="IPR018200">
    <property type="entry name" value="USP_CS"/>
</dbReference>
<gene>
    <name evidence="19" type="ORF">SSX86_006136</name>
</gene>
<evidence type="ECO:0000256" key="14">
    <source>
        <dbReference type="ARBA" id="ARBA00078771"/>
    </source>
</evidence>
<organism evidence="19 20">
    <name type="scientific">Deinandra increscens subsp. villosa</name>
    <dbReference type="NCBI Taxonomy" id="3103831"/>
    <lineage>
        <taxon>Eukaryota</taxon>
        <taxon>Viridiplantae</taxon>
        <taxon>Streptophyta</taxon>
        <taxon>Embryophyta</taxon>
        <taxon>Tracheophyta</taxon>
        <taxon>Spermatophyta</taxon>
        <taxon>Magnoliopsida</taxon>
        <taxon>eudicotyledons</taxon>
        <taxon>Gunneridae</taxon>
        <taxon>Pentapetalae</taxon>
        <taxon>asterids</taxon>
        <taxon>campanulids</taxon>
        <taxon>Asterales</taxon>
        <taxon>Asteraceae</taxon>
        <taxon>Asteroideae</taxon>
        <taxon>Heliantheae alliance</taxon>
        <taxon>Madieae</taxon>
        <taxon>Madiinae</taxon>
        <taxon>Deinandra</taxon>
    </lineage>
</organism>
<dbReference type="PANTHER" id="PTHR46692">
    <property type="entry name" value="INOSINE-URIDINE PREFERRING NUCLEOSIDE HYDROLASE FAMILY PROTEIN"/>
    <property type="match status" value="1"/>
</dbReference>
<dbReference type="GO" id="GO:0005634">
    <property type="term" value="C:nucleus"/>
    <property type="evidence" value="ECO:0007669"/>
    <property type="project" value="UniProtKB-SubCell"/>
</dbReference>
<dbReference type="PROSITE" id="PS00972">
    <property type="entry name" value="USP_1"/>
    <property type="match status" value="1"/>
</dbReference>
<keyword evidence="9" id="KW-0788">Thiol protease</keyword>
<dbReference type="Gene3D" id="3.90.70.10">
    <property type="entry name" value="Cysteine proteinases"/>
    <property type="match status" value="1"/>
</dbReference>
<evidence type="ECO:0000256" key="10">
    <source>
        <dbReference type="ARBA" id="ARBA00023242"/>
    </source>
</evidence>
<dbReference type="InterPro" id="IPR029071">
    <property type="entry name" value="Ubiquitin-like_domsf"/>
</dbReference>
<evidence type="ECO:0000256" key="12">
    <source>
        <dbReference type="ARBA" id="ARBA00071636"/>
    </source>
</evidence>
<dbReference type="SUPFAM" id="SSF143791">
    <property type="entry name" value="DUSP-like"/>
    <property type="match status" value="1"/>
</dbReference>
<feature type="domain" description="DUSP" evidence="18">
    <location>
        <begin position="815"/>
        <end position="918"/>
    </location>
</feature>
<evidence type="ECO:0000256" key="15">
    <source>
        <dbReference type="ARBA" id="ARBA00082179"/>
    </source>
</evidence>
<dbReference type="InterPro" id="IPR006615">
    <property type="entry name" value="Pept_C19_DUSP"/>
</dbReference>
<evidence type="ECO:0000256" key="13">
    <source>
        <dbReference type="ARBA" id="ARBA00075174"/>
    </source>
</evidence>
<dbReference type="GO" id="GO:0004197">
    <property type="term" value="F:cysteine-type endopeptidase activity"/>
    <property type="evidence" value="ECO:0007669"/>
    <property type="project" value="InterPro"/>
</dbReference>
<reference evidence="19 20" key="1">
    <citation type="submission" date="2024-04" db="EMBL/GenBank/DDBJ databases">
        <title>The reference genome of an endangered Asteraceae, Deinandra increscens subsp. villosa, native to the Central Coast of California.</title>
        <authorList>
            <person name="Guilliams M."/>
            <person name="Hasenstab-Lehman K."/>
            <person name="Meyer R."/>
            <person name="Mcevoy S."/>
        </authorList>
    </citation>
    <scope>NUCLEOTIDE SEQUENCE [LARGE SCALE GENOMIC DNA]</scope>
    <source>
        <tissue evidence="19">Leaf</tissue>
    </source>
</reference>
<feature type="domain" description="DUSP" evidence="18">
    <location>
        <begin position="708"/>
        <end position="800"/>
    </location>
</feature>
<comment type="similarity">
    <text evidence="3">Belongs to the peptidase C19 family.</text>
</comment>
<dbReference type="InterPro" id="IPR044743">
    <property type="entry name" value="Ubl_USP48"/>
</dbReference>
<evidence type="ECO:0000256" key="16">
    <source>
        <dbReference type="SAM" id="MobiDB-lite"/>
    </source>
</evidence>
<dbReference type="Proteomes" id="UP001408789">
    <property type="component" value="Unassembled WGS sequence"/>
</dbReference>
<proteinExistence type="inferred from homology"/>
<dbReference type="CDD" id="cd01795">
    <property type="entry name" value="Ubl_USP48"/>
    <property type="match status" value="1"/>
</dbReference>
<dbReference type="GO" id="GO:0016579">
    <property type="term" value="P:protein deubiquitination"/>
    <property type="evidence" value="ECO:0007669"/>
    <property type="project" value="InterPro"/>
</dbReference>
<evidence type="ECO:0000256" key="8">
    <source>
        <dbReference type="ARBA" id="ARBA00022801"/>
    </source>
</evidence>
<dbReference type="InterPro" id="IPR033841">
    <property type="entry name" value="Pep_USP48"/>
</dbReference>
<keyword evidence="10" id="KW-0539">Nucleus</keyword>
<dbReference type="EC" id="3.4.19.12" evidence="4"/>
<evidence type="ECO:0000259" key="17">
    <source>
        <dbReference type="PROSITE" id="PS50235"/>
    </source>
</evidence>
<dbReference type="InterPro" id="IPR028889">
    <property type="entry name" value="USP"/>
</dbReference>
<dbReference type="InterPro" id="IPR035927">
    <property type="entry name" value="DUSP-like_sf"/>
</dbReference>
<evidence type="ECO:0000256" key="4">
    <source>
        <dbReference type="ARBA" id="ARBA00012759"/>
    </source>
</evidence>
<evidence type="ECO:0000256" key="2">
    <source>
        <dbReference type="ARBA" id="ARBA00004123"/>
    </source>
</evidence>
<keyword evidence="7" id="KW-0833">Ubl conjugation pathway</keyword>
<comment type="caution">
    <text evidence="19">The sequence shown here is derived from an EMBL/GenBank/DDBJ whole genome shotgun (WGS) entry which is preliminary data.</text>
</comment>
<evidence type="ECO:0000256" key="9">
    <source>
        <dbReference type="ARBA" id="ARBA00022807"/>
    </source>
</evidence>
<evidence type="ECO:0000256" key="6">
    <source>
        <dbReference type="ARBA" id="ARBA00022737"/>
    </source>
</evidence>
<comment type="subcellular location">
    <subcellularLocation>
        <location evidence="2">Nucleus</location>
    </subcellularLocation>
</comment>
<dbReference type="SUPFAM" id="SSF54236">
    <property type="entry name" value="Ubiquitin-like"/>
    <property type="match status" value="1"/>
</dbReference>
<comment type="catalytic activity">
    <reaction evidence="1">
        <text>Thiol-dependent hydrolysis of ester, thioester, amide, peptide and isopeptide bonds formed by the C-terminal Gly of ubiquitin (a 76-residue protein attached to proteins as an intracellular targeting signal).</text>
        <dbReference type="EC" id="3.4.19.12"/>
    </reaction>
</comment>
<dbReference type="PANTHER" id="PTHR46692:SF1">
    <property type="entry name" value="NUCLEOSIDE HYDROLASE 3-RELATED"/>
    <property type="match status" value="1"/>
</dbReference>
<evidence type="ECO:0000256" key="3">
    <source>
        <dbReference type="ARBA" id="ARBA00009085"/>
    </source>
</evidence>
<dbReference type="CDD" id="cd02668">
    <property type="entry name" value="Peptidase_C19L"/>
    <property type="match status" value="1"/>
</dbReference>
<dbReference type="PROSITE" id="PS51283">
    <property type="entry name" value="DUSP"/>
    <property type="match status" value="3"/>
</dbReference>
<dbReference type="InterPro" id="IPR001394">
    <property type="entry name" value="Peptidase_C19_UCH"/>
</dbReference>
<feature type="region of interest" description="Disordered" evidence="16">
    <location>
        <begin position="590"/>
        <end position="636"/>
    </location>
</feature>
<evidence type="ECO:0000313" key="20">
    <source>
        <dbReference type="Proteomes" id="UP001408789"/>
    </source>
</evidence>
<comment type="function">
    <text evidence="11">Recognizes and hydrolyzes the peptide bond at the C-terminal Gly of ubiquitin. Involved in the processing of poly-ubiquitin precursors as well as that of ubiquitinated proteins. Deubiquitinates H2BK143ub1 of histone H2B.</text>
</comment>
<keyword evidence="6" id="KW-0677">Repeat</keyword>
<feature type="compositionally biased region" description="Polar residues" evidence="16">
    <location>
        <begin position="611"/>
        <end position="622"/>
    </location>
</feature>
<evidence type="ECO:0000256" key="11">
    <source>
        <dbReference type="ARBA" id="ARBA00056392"/>
    </source>
</evidence>
<dbReference type="PROSITE" id="PS50235">
    <property type="entry name" value="USP_3"/>
    <property type="match status" value="1"/>
</dbReference>
<dbReference type="PROSITE" id="PS00973">
    <property type="entry name" value="USP_2"/>
    <property type="match status" value="1"/>
</dbReference>
<evidence type="ECO:0000313" key="19">
    <source>
        <dbReference type="EMBL" id="KAK9077798.1"/>
    </source>
</evidence>
<name>A0AAP0DV95_9ASTR</name>
<evidence type="ECO:0000259" key="18">
    <source>
        <dbReference type="PROSITE" id="PS51283"/>
    </source>
</evidence>
<dbReference type="EMBL" id="JBCNJP010000007">
    <property type="protein sequence ID" value="KAK9077798.1"/>
    <property type="molecule type" value="Genomic_DNA"/>
</dbReference>
<protein>
    <recommendedName>
        <fullName evidence="12">Ubiquitin carboxyl-terminal hydrolase 26</fullName>
        <ecNumber evidence="4">3.4.19.12</ecNumber>
    </recommendedName>
    <alternativeName>
        <fullName evidence="15">Deubiquitinating enzyme 26</fullName>
    </alternativeName>
    <alternativeName>
        <fullName evidence="13">Ubiquitin thioesterase 26</fullName>
    </alternativeName>
    <alternativeName>
        <fullName evidence="14">Ubiquitin-specific-processing protease 26</fullName>
    </alternativeName>
</protein>
<keyword evidence="8" id="KW-0378">Hydrolase</keyword>
<dbReference type="Pfam" id="PF00443">
    <property type="entry name" value="UCH"/>
    <property type="match status" value="1"/>
</dbReference>
<dbReference type="InterPro" id="IPR038765">
    <property type="entry name" value="Papain-like_cys_pep_sf"/>
</dbReference>
<accession>A0AAP0DV95</accession>
<evidence type="ECO:0000256" key="1">
    <source>
        <dbReference type="ARBA" id="ARBA00000707"/>
    </source>
</evidence>
<evidence type="ECO:0000256" key="5">
    <source>
        <dbReference type="ARBA" id="ARBA00022670"/>
    </source>
</evidence>
<feature type="domain" description="DUSP" evidence="18">
    <location>
        <begin position="944"/>
        <end position="1068"/>
    </location>
</feature>
<dbReference type="GO" id="GO:0004843">
    <property type="term" value="F:cysteine-type deubiquitinase activity"/>
    <property type="evidence" value="ECO:0007669"/>
    <property type="project" value="UniProtKB-EC"/>
</dbReference>
<keyword evidence="5" id="KW-0645">Protease</keyword>
<dbReference type="FunFam" id="3.90.70.10:FF:000049">
    <property type="entry name" value="ubiquitin carboxyl-terminal hydrolase 48"/>
    <property type="match status" value="1"/>
</dbReference>
<dbReference type="SUPFAM" id="SSF54001">
    <property type="entry name" value="Cysteine proteinases"/>
    <property type="match status" value="1"/>
</dbReference>
<keyword evidence="20" id="KW-1185">Reference proteome</keyword>